<evidence type="ECO:0000259" key="3">
    <source>
        <dbReference type="PROSITE" id="PS51384"/>
    </source>
</evidence>
<dbReference type="GO" id="GO:0051536">
    <property type="term" value="F:iron-sulfur cluster binding"/>
    <property type="evidence" value="ECO:0007669"/>
    <property type="project" value="InterPro"/>
</dbReference>
<sequence>MTQLLSLSRAARLAGVTRAEIQKRIRQGEMQTFEGQVAISDLLHVYPSVSLEKTGDLERVEQIKTDALPRSHDEDTRLPSQEVLVSRIRSLAKALVQRIARVDKLEALMDELEQRLDALAAAETGQEQEQGLTRDQTQAPAPSPQPAQTQARTQAQSPARAPVQTQAQARAQAQALKAWLRERRAALGEEAVEAAQTQLLAKDTFLRIMSASVKMIPSGHEFFVDGNESILEAAVRSGLRLNYGCANGNCGECKVRLVSGEVYRIREHDYVLSEREKQLGYLLSCSHTAVTDIQLEAAEAHSPADLPEQEIQAQIRKLEPQGDGLMLVHIQTPRTNTLRFMAGQRARLRLADGVEQELPIASCPCNGRNLLFSVRRHGDAFSQAVFDSLKPRQAITLTGPYGDFVLAEDATEPAVFIAIEDGIAPVKSLIEHAVSIDSIEAFHLYWSVPGMQMHYHQPWCRALRDTLDNFAYTPLVEAACDDLLALLEADLENLQANRYYVAGPSSAVAAVAAALLRAGVPEQRIASEGID</sequence>
<name>A0A9X1B3Q2_9GAMM</name>
<feature type="compositionally biased region" description="Polar residues" evidence="1">
    <location>
        <begin position="125"/>
        <end position="135"/>
    </location>
</feature>
<feature type="region of interest" description="Disordered" evidence="1">
    <location>
        <begin position="123"/>
        <end position="168"/>
    </location>
</feature>
<dbReference type="Gene3D" id="2.40.30.10">
    <property type="entry name" value="Translation factors"/>
    <property type="match status" value="1"/>
</dbReference>
<evidence type="ECO:0000259" key="2">
    <source>
        <dbReference type="PROSITE" id="PS51085"/>
    </source>
</evidence>
<dbReference type="EMBL" id="NRRY01000005">
    <property type="protein sequence ID" value="MBK1617837.1"/>
    <property type="molecule type" value="Genomic_DNA"/>
</dbReference>
<dbReference type="InterPro" id="IPR001041">
    <property type="entry name" value="2Fe-2S_ferredoxin-type"/>
</dbReference>
<keyword evidence="5" id="KW-1185">Reference proteome</keyword>
<dbReference type="InterPro" id="IPR017927">
    <property type="entry name" value="FAD-bd_FR_type"/>
</dbReference>
<dbReference type="PRINTS" id="PR00410">
    <property type="entry name" value="PHEHYDRXLASE"/>
</dbReference>
<dbReference type="PROSITE" id="PS51384">
    <property type="entry name" value="FAD_FR"/>
    <property type="match status" value="1"/>
</dbReference>
<dbReference type="InterPro" id="IPR036010">
    <property type="entry name" value="2Fe-2S_ferredoxin-like_sf"/>
</dbReference>
<dbReference type="InterPro" id="IPR050415">
    <property type="entry name" value="MRET"/>
</dbReference>
<accession>A0A9X1B3Q2</accession>
<organism evidence="4 5">
    <name type="scientific">Lamprobacter modestohalophilus</name>
    <dbReference type="NCBI Taxonomy" id="1064514"/>
    <lineage>
        <taxon>Bacteria</taxon>
        <taxon>Pseudomonadati</taxon>
        <taxon>Pseudomonadota</taxon>
        <taxon>Gammaproteobacteria</taxon>
        <taxon>Chromatiales</taxon>
        <taxon>Chromatiaceae</taxon>
        <taxon>Lamprobacter</taxon>
    </lineage>
</organism>
<feature type="domain" description="FAD-binding FR-type" evidence="3">
    <location>
        <begin position="308"/>
        <end position="407"/>
    </location>
</feature>
<dbReference type="InterPro" id="IPR039261">
    <property type="entry name" value="FNR_nucleotide-bd"/>
</dbReference>
<proteinExistence type="predicted"/>
<dbReference type="PROSITE" id="PS51085">
    <property type="entry name" value="2FE2S_FER_2"/>
    <property type="match status" value="1"/>
</dbReference>
<dbReference type="CDD" id="cd00207">
    <property type="entry name" value="fer2"/>
    <property type="match status" value="1"/>
</dbReference>
<dbReference type="GO" id="GO:0016491">
    <property type="term" value="F:oxidoreductase activity"/>
    <property type="evidence" value="ECO:0007669"/>
    <property type="project" value="InterPro"/>
</dbReference>
<dbReference type="PANTHER" id="PTHR47354:SF5">
    <property type="entry name" value="PROTEIN RFBI"/>
    <property type="match status" value="1"/>
</dbReference>
<dbReference type="RefSeq" id="WP_200240111.1">
    <property type="nucleotide sequence ID" value="NZ_NRRY01000005.1"/>
</dbReference>
<evidence type="ECO:0000313" key="5">
    <source>
        <dbReference type="Proteomes" id="UP001138768"/>
    </source>
</evidence>
<dbReference type="Proteomes" id="UP001138768">
    <property type="component" value="Unassembled WGS sequence"/>
</dbReference>
<gene>
    <name evidence="4" type="ORF">CKO42_05070</name>
</gene>
<dbReference type="SUPFAM" id="SSF52343">
    <property type="entry name" value="Ferredoxin reductase-like, C-terminal NADP-linked domain"/>
    <property type="match status" value="1"/>
</dbReference>
<feature type="compositionally biased region" description="Low complexity" evidence="1">
    <location>
        <begin position="136"/>
        <end position="168"/>
    </location>
</feature>
<feature type="domain" description="2Fe-2S ferredoxin-type" evidence="2">
    <location>
        <begin position="211"/>
        <end position="301"/>
    </location>
</feature>
<protein>
    <submittedName>
        <fullName evidence="4">Ferredoxin</fullName>
    </submittedName>
</protein>
<dbReference type="Gene3D" id="3.10.20.30">
    <property type="match status" value="1"/>
</dbReference>
<evidence type="ECO:0000256" key="1">
    <source>
        <dbReference type="SAM" id="MobiDB-lite"/>
    </source>
</evidence>
<dbReference type="InterPro" id="IPR017938">
    <property type="entry name" value="Riboflavin_synthase-like_b-brl"/>
</dbReference>
<dbReference type="InterPro" id="IPR012675">
    <property type="entry name" value="Beta-grasp_dom_sf"/>
</dbReference>
<evidence type="ECO:0000313" key="4">
    <source>
        <dbReference type="EMBL" id="MBK1617837.1"/>
    </source>
</evidence>
<dbReference type="AlphaFoldDB" id="A0A9X1B3Q2"/>
<dbReference type="Pfam" id="PF00111">
    <property type="entry name" value="Fer2"/>
    <property type="match status" value="1"/>
</dbReference>
<dbReference type="SUPFAM" id="SSF63380">
    <property type="entry name" value="Riboflavin synthase domain-like"/>
    <property type="match status" value="1"/>
</dbReference>
<dbReference type="SUPFAM" id="SSF54292">
    <property type="entry name" value="2Fe-2S ferredoxin-like"/>
    <property type="match status" value="1"/>
</dbReference>
<dbReference type="Gene3D" id="3.40.50.80">
    <property type="entry name" value="Nucleotide-binding domain of ferredoxin-NADP reductase (FNR) module"/>
    <property type="match status" value="1"/>
</dbReference>
<dbReference type="PANTHER" id="PTHR47354">
    <property type="entry name" value="NADH OXIDOREDUCTASE HCR"/>
    <property type="match status" value="1"/>
</dbReference>
<reference evidence="4 5" key="1">
    <citation type="journal article" date="2020" name="Microorganisms">
        <title>Osmotic Adaptation and Compatible Solute Biosynthesis of Phototrophic Bacteria as Revealed from Genome Analyses.</title>
        <authorList>
            <person name="Imhoff J.F."/>
            <person name="Rahn T."/>
            <person name="Kunzel S."/>
            <person name="Keller A."/>
            <person name="Neulinger S.C."/>
        </authorList>
    </citation>
    <scope>NUCLEOTIDE SEQUENCE [LARGE SCALE GENOMIC DNA]</scope>
    <source>
        <strain evidence="4 5">DSM 25653</strain>
    </source>
</reference>
<comment type="caution">
    <text evidence="4">The sequence shown here is derived from an EMBL/GenBank/DDBJ whole genome shotgun (WGS) entry which is preliminary data.</text>
</comment>